<reference evidence="2 3" key="1">
    <citation type="journal article" date="2016" name="Sci. Rep.">
        <title>The Dendrobium catenatum Lindl. genome sequence provides insights into polysaccharide synthase, floral development and adaptive evolution.</title>
        <authorList>
            <person name="Zhang G.Q."/>
            <person name="Xu Q."/>
            <person name="Bian C."/>
            <person name="Tsai W.C."/>
            <person name="Yeh C.M."/>
            <person name="Liu K.W."/>
            <person name="Yoshida K."/>
            <person name="Zhang L.S."/>
            <person name="Chang S.B."/>
            <person name="Chen F."/>
            <person name="Shi Y."/>
            <person name="Su Y.Y."/>
            <person name="Zhang Y.Q."/>
            <person name="Chen L.J."/>
            <person name="Yin Y."/>
            <person name="Lin M."/>
            <person name="Huang H."/>
            <person name="Deng H."/>
            <person name="Wang Z.W."/>
            <person name="Zhu S.L."/>
            <person name="Zhao X."/>
            <person name="Deng C."/>
            <person name="Niu S.C."/>
            <person name="Huang J."/>
            <person name="Wang M."/>
            <person name="Liu G.H."/>
            <person name="Yang H.J."/>
            <person name="Xiao X.J."/>
            <person name="Hsiao Y.Y."/>
            <person name="Wu W.L."/>
            <person name="Chen Y.Y."/>
            <person name="Mitsuda N."/>
            <person name="Ohme-Takagi M."/>
            <person name="Luo Y.B."/>
            <person name="Van de Peer Y."/>
            <person name="Liu Z.J."/>
        </authorList>
    </citation>
    <scope>NUCLEOTIDE SEQUENCE [LARGE SCALE GENOMIC DNA]</scope>
    <source>
        <tissue evidence="2">The whole plant</tissue>
    </source>
</reference>
<dbReference type="AlphaFoldDB" id="A0A2I0VP11"/>
<evidence type="ECO:0000313" key="2">
    <source>
        <dbReference type="EMBL" id="PKU65148.1"/>
    </source>
</evidence>
<evidence type="ECO:0000313" key="3">
    <source>
        <dbReference type="Proteomes" id="UP000233837"/>
    </source>
</evidence>
<proteinExistence type="predicted"/>
<accession>A0A2I0VP11</accession>
<feature type="compositionally biased region" description="Polar residues" evidence="1">
    <location>
        <begin position="7"/>
        <end position="16"/>
    </location>
</feature>
<organism evidence="2 3">
    <name type="scientific">Dendrobium catenatum</name>
    <dbReference type="NCBI Taxonomy" id="906689"/>
    <lineage>
        <taxon>Eukaryota</taxon>
        <taxon>Viridiplantae</taxon>
        <taxon>Streptophyta</taxon>
        <taxon>Embryophyta</taxon>
        <taxon>Tracheophyta</taxon>
        <taxon>Spermatophyta</taxon>
        <taxon>Magnoliopsida</taxon>
        <taxon>Liliopsida</taxon>
        <taxon>Asparagales</taxon>
        <taxon>Orchidaceae</taxon>
        <taxon>Epidendroideae</taxon>
        <taxon>Malaxideae</taxon>
        <taxon>Dendrobiinae</taxon>
        <taxon>Dendrobium</taxon>
    </lineage>
</organism>
<reference evidence="2 3" key="2">
    <citation type="journal article" date="2017" name="Nature">
        <title>The Apostasia genome and the evolution of orchids.</title>
        <authorList>
            <person name="Zhang G.Q."/>
            <person name="Liu K.W."/>
            <person name="Li Z."/>
            <person name="Lohaus R."/>
            <person name="Hsiao Y.Y."/>
            <person name="Niu S.C."/>
            <person name="Wang J.Y."/>
            <person name="Lin Y.C."/>
            <person name="Xu Q."/>
            <person name="Chen L.J."/>
            <person name="Yoshida K."/>
            <person name="Fujiwara S."/>
            <person name="Wang Z.W."/>
            <person name="Zhang Y.Q."/>
            <person name="Mitsuda N."/>
            <person name="Wang M."/>
            <person name="Liu G.H."/>
            <person name="Pecoraro L."/>
            <person name="Huang H.X."/>
            <person name="Xiao X.J."/>
            <person name="Lin M."/>
            <person name="Wu X.Y."/>
            <person name="Wu W.L."/>
            <person name="Chen Y.Y."/>
            <person name="Chang S.B."/>
            <person name="Sakamoto S."/>
            <person name="Ohme-Takagi M."/>
            <person name="Yagi M."/>
            <person name="Zeng S.J."/>
            <person name="Shen C.Y."/>
            <person name="Yeh C.M."/>
            <person name="Luo Y.B."/>
            <person name="Tsai W.C."/>
            <person name="Van de Peer Y."/>
            <person name="Liu Z.J."/>
        </authorList>
    </citation>
    <scope>NUCLEOTIDE SEQUENCE [LARGE SCALE GENOMIC DNA]</scope>
    <source>
        <tissue evidence="2">The whole plant</tissue>
    </source>
</reference>
<dbReference type="Proteomes" id="UP000233837">
    <property type="component" value="Unassembled WGS sequence"/>
</dbReference>
<name>A0A2I0VP11_9ASPA</name>
<sequence>MVPRRPYSTTNPQSNARVVPQRVYSTTSGSNPKKIKHDDSHLSLRKRKLKFLWKGSIASHERSDLDDRM</sequence>
<protein>
    <submittedName>
        <fullName evidence="2">Uncharacterized protein</fullName>
    </submittedName>
</protein>
<evidence type="ECO:0000256" key="1">
    <source>
        <dbReference type="SAM" id="MobiDB-lite"/>
    </source>
</evidence>
<feature type="region of interest" description="Disordered" evidence="1">
    <location>
        <begin position="1"/>
        <end position="41"/>
    </location>
</feature>
<dbReference type="EMBL" id="KZ503378">
    <property type="protein sequence ID" value="PKU65148.1"/>
    <property type="molecule type" value="Genomic_DNA"/>
</dbReference>
<gene>
    <name evidence="2" type="ORF">MA16_Dca004764</name>
</gene>
<keyword evidence="3" id="KW-1185">Reference proteome</keyword>